<dbReference type="SUPFAM" id="SSF53335">
    <property type="entry name" value="S-adenosyl-L-methionine-dependent methyltransferases"/>
    <property type="match status" value="1"/>
</dbReference>
<evidence type="ECO:0008006" key="3">
    <source>
        <dbReference type="Google" id="ProtNLM"/>
    </source>
</evidence>
<sequence>MKNPHFDEGLLVWDDSYTGRYSTPRGGYGEQFDLQWNQALRRSDYFVSPGASTEDEYIRDRVLEITGTRPGGGGYHDSTCASRILDNPIDPELIRGKKCIDIGCGLGRWTRTMQMIGAESVLSVDMSESGLENVSKFNSEFLRADIMKLTENPKLEGVFDFAIFWGVAMCTHDPLKAFRNAAYTVAPGGSMYLMVYGPEGMHNTAIVNLQRRIFHALTTVQERLDLVETVYDRKWDSRFPLMENIKNRLRNILGRSKGSRVGVLDMLEPFYNWTVSMKTIESWMASEGFQKVVRLNSGEKRPCAYHVLGMNKGK</sequence>
<evidence type="ECO:0000313" key="1">
    <source>
        <dbReference type="EMBL" id="PKK89576.1"/>
    </source>
</evidence>
<dbReference type="Gene3D" id="3.40.50.150">
    <property type="entry name" value="Vaccinia Virus protein VP39"/>
    <property type="match status" value="1"/>
</dbReference>
<dbReference type="AlphaFoldDB" id="A0A2N1PMK5"/>
<accession>A0A2N1PMK5</accession>
<dbReference type="CDD" id="cd02440">
    <property type="entry name" value="AdoMet_MTases"/>
    <property type="match status" value="1"/>
</dbReference>
<comment type="caution">
    <text evidence="1">The sequence shown here is derived from an EMBL/GenBank/DDBJ whole genome shotgun (WGS) entry which is preliminary data.</text>
</comment>
<organism evidence="1 2">
    <name type="scientific">Candidatus Wallbacteria bacterium HGW-Wallbacteria-1</name>
    <dbReference type="NCBI Taxonomy" id="2013854"/>
    <lineage>
        <taxon>Bacteria</taxon>
        <taxon>Candidatus Walliibacteriota</taxon>
    </lineage>
</organism>
<proteinExistence type="predicted"/>
<reference evidence="1 2" key="1">
    <citation type="journal article" date="2017" name="ISME J.">
        <title>Potential for microbial H2 and metal transformations associated with novel bacteria and archaea in deep terrestrial subsurface sediments.</title>
        <authorList>
            <person name="Hernsdorf A.W."/>
            <person name="Amano Y."/>
            <person name="Miyakawa K."/>
            <person name="Ise K."/>
            <person name="Suzuki Y."/>
            <person name="Anantharaman K."/>
            <person name="Probst A."/>
            <person name="Burstein D."/>
            <person name="Thomas B.C."/>
            <person name="Banfield J.F."/>
        </authorList>
    </citation>
    <scope>NUCLEOTIDE SEQUENCE [LARGE SCALE GENOMIC DNA]</scope>
    <source>
        <strain evidence="1">HGW-Wallbacteria-1</strain>
    </source>
</reference>
<dbReference type="Pfam" id="PF13489">
    <property type="entry name" value="Methyltransf_23"/>
    <property type="match status" value="1"/>
</dbReference>
<protein>
    <recommendedName>
        <fullName evidence="3">Methyltransferase domain-containing protein</fullName>
    </recommendedName>
</protein>
<gene>
    <name evidence="1" type="ORF">CVV64_13485</name>
</gene>
<dbReference type="InterPro" id="IPR029063">
    <property type="entry name" value="SAM-dependent_MTases_sf"/>
</dbReference>
<name>A0A2N1PMK5_9BACT</name>
<evidence type="ECO:0000313" key="2">
    <source>
        <dbReference type="Proteomes" id="UP000233256"/>
    </source>
</evidence>
<dbReference type="Proteomes" id="UP000233256">
    <property type="component" value="Unassembled WGS sequence"/>
</dbReference>
<dbReference type="EMBL" id="PGXC01000015">
    <property type="protein sequence ID" value="PKK89576.1"/>
    <property type="molecule type" value="Genomic_DNA"/>
</dbReference>
<dbReference type="PANTHER" id="PTHR43861">
    <property type="entry name" value="TRANS-ACONITATE 2-METHYLTRANSFERASE-RELATED"/>
    <property type="match status" value="1"/>
</dbReference>